<dbReference type="STRING" id="762903.Pedsa_2799"/>
<dbReference type="Gene3D" id="3.40.50.2000">
    <property type="entry name" value="Glycogen Phosphorylase B"/>
    <property type="match status" value="2"/>
</dbReference>
<accession>F0S7T5</accession>
<feature type="domain" description="Glycosyl transferase family 1" evidence="1">
    <location>
        <begin position="189"/>
        <end position="352"/>
    </location>
</feature>
<dbReference type="Pfam" id="PF00534">
    <property type="entry name" value="Glycos_transf_1"/>
    <property type="match status" value="1"/>
</dbReference>
<dbReference type="AlphaFoldDB" id="F0S7T5"/>
<name>F0S7T5_PSESL</name>
<dbReference type="OrthoDB" id="655095at2"/>
<proteinExistence type="predicted"/>
<organism evidence="2 3">
    <name type="scientific">Pseudopedobacter saltans (strain ATCC 51119 / DSM 12145 / JCM 21818 / CCUG 39354 / LMG 10337 / NBRC 100064 / NCIMB 13643)</name>
    <name type="common">Pedobacter saltans</name>
    <dbReference type="NCBI Taxonomy" id="762903"/>
    <lineage>
        <taxon>Bacteria</taxon>
        <taxon>Pseudomonadati</taxon>
        <taxon>Bacteroidota</taxon>
        <taxon>Sphingobacteriia</taxon>
        <taxon>Sphingobacteriales</taxon>
        <taxon>Sphingobacteriaceae</taxon>
        <taxon>Pseudopedobacter</taxon>
    </lineage>
</organism>
<dbReference type="InterPro" id="IPR001296">
    <property type="entry name" value="Glyco_trans_1"/>
</dbReference>
<dbReference type="KEGG" id="psn:Pedsa_2799"/>
<gene>
    <name evidence="2" type="ordered locus">Pedsa_2799</name>
</gene>
<keyword evidence="3" id="KW-1185">Reference proteome</keyword>
<evidence type="ECO:0000313" key="2">
    <source>
        <dbReference type="EMBL" id="ADY53340.1"/>
    </source>
</evidence>
<evidence type="ECO:0000313" key="3">
    <source>
        <dbReference type="Proteomes" id="UP000000310"/>
    </source>
</evidence>
<reference evidence="2 3" key="1">
    <citation type="journal article" date="2011" name="Stand. Genomic Sci.">
        <title>Complete genome sequence of the gliding, heparinolytic Pedobacter saltans type strain (113).</title>
        <authorList>
            <person name="Liolios K."/>
            <person name="Sikorski J."/>
            <person name="Lu M."/>
            <person name="Nolan M."/>
            <person name="Lapidus A."/>
            <person name="Lucas S."/>
            <person name="Hammon N."/>
            <person name="Deshpande S."/>
            <person name="Cheng J.F."/>
            <person name="Tapia R."/>
            <person name="Han C."/>
            <person name="Goodwin L."/>
            <person name="Pitluck S."/>
            <person name="Huntemann M."/>
            <person name="Ivanova N."/>
            <person name="Pagani I."/>
            <person name="Mavromatis K."/>
            <person name="Ovchinikova G."/>
            <person name="Pati A."/>
            <person name="Chen A."/>
            <person name="Palaniappan K."/>
            <person name="Land M."/>
            <person name="Hauser L."/>
            <person name="Brambilla E.M."/>
            <person name="Kotsyurbenko O."/>
            <person name="Rohde M."/>
            <person name="Tindall B.J."/>
            <person name="Abt B."/>
            <person name="Goker M."/>
            <person name="Detter J.C."/>
            <person name="Woyke T."/>
            <person name="Bristow J."/>
            <person name="Eisen J.A."/>
            <person name="Markowitz V."/>
            <person name="Hugenholtz P."/>
            <person name="Klenk H.P."/>
            <person name="Kyrpides N.C."/>
        </authorList>
    </citation>
    <scope>NUCLEOTIDE SEQUENCE [LARGE SCALE GENOMIC DNA]</scope>
    <source>
        <strain evidence="3">ATCC 51119 / DSM 12145 / JCM 21818 / LMG 10337 / NBRC 100064 / NCIMB 13643</strain>
    </source>
</reference>
<evidence type="ECO:0000259" key="1">
    <source>
        <dbReference type="Pfam" id="PF00534"/>
    </source>
</evidence>
<dbReference type="Proteomes" id="UP000000310">
    <property type="component" value="Chromosome"/>
</dbReference>
<dbReference type="InterPro" id="IPR050194">
    <property type="entry name" value="Glycosyltransferase_grp1"/>
</dbReference>
<dbReference type="GO" id="GO:0016757">
    <property type="term" value="F:glycosyltransferase activity"/>
    <property type="evidence" value="ECO:0007669"/>
    <property type="project" value="InterPro"/>
</dbReference>
<dbReference type="PANTHER" id="PTHR45947:SF3">
    <property type="entry name" value="SULFOQUINOVOSYL TRANSFERASE SQD2"/>
    <property type="match status" value="1"/>
</dbReference>
<dbReference type="PANTHER" id="PTHR45947">
    <property type="entry name" value="SULFOQUINOVOSYL TRANSFERASE SQD2"/>
    <property type="match status" value="1"/>
</dbReference>
<reference evidence="3" key="2">
    <citation type="submission" date="2011-02" db="EMBL/GenBank/DDBJ databases">
        <title>The complete genome of Pedobacter saltans DSM 12145.</title>
        <authorList>
            <consortium name="US DOE Joint Genome Institute (JGI-PGF)"/>
            <person name="Lucas S."/>
            <person name="Copeland A."/>
            <person name="Lapidus A."/>
            <person name="Bruce D."/>
            <person name="Goodwin L."/>
            <person name="Pitluck S."/>
            <person name="Kyrpides N."/>
            <person name="Mavromatis K."/>
            <person name="Pagani I."/>
            <person name="Ivanova N."/>
            <person name="Ovchinnikova G."/>
            <person name="Lu M."/>
            <person name="Detter J.C."/>
            <person name="Han C."/>
            <person name="Land M."/>
            <person name="Hauser L."/>
            <person name="Markowitz V."/>
            <person name="Cheng J.-F."/>
            <person name="Hugenholtz P."/>
            <person name="Woyke T."/>
            <person name="Wu D."/>
            <person name="Tindall B."/>
            <person name="Pomrenke H.G."/>
            <person name="Brambilla E."/>
            <person name="Klenk H.-P."/>
            <person name="Eisen J.A."/>
        </authorList>
    </citation>
    <scope>NUCLEOTIDE SEQUENCE [LARGE SCALE GENOMIC DNA]</scope>
    <source>
        <strain evidence="3">ATCC 51119 / DSM 12145 / JCM 21818 / LMG 10337 / NBRC 100064 / NCIMB 13643</strain>
    </source>
</reference>
<dbReference type="RefSeq" id="WP_013633825.1">
    <property type="nucleotide sequence ID" value="NC_015177.1"/>
</dbReference>
<dbReference type="EMBL" id="CP002545">
    <property type="protein sequence ID" value="ADY53340.1"/>
    <property type="molecule type" value="Genomic_DNA"/>
</dbReference>
<dbReference type="CDD" id="cd03801">
    <property type="entry name" value="GT4_PimA-like"/>
    <property type="match status" value="1"/>
</dbReference>
<dbReference type="SUPFAM" id="SSF53756">
    <property type="entry name" value="UDP-Glycosyltransferase/glycogen phosphorylase"/>
    <property type="match status" value="1"/>
</dbReference>
<protein>
    <submittedName>
        <fullName evidence="2">Glycosyl transferase group 1</fullName>
    </submittedName>
</protein>
<dbReference type="HOGENOM" id="CLU_727305_0_0_10"/>
<sequence>MTKKILFVTPYFGRSGSEMQLLYLLKNLDVKKYQIFLYTRDNGELLSLLPPHIKRFVGYKKHNNFLLRIFRLLLYCIGINPTEYQLKRLNKRIKPDLWYINTVVNRDAYNIAQKLGVRFIAHIHEMTFSYSFIKKRTLETIIDRAEICVGCSEMVCEKLRDMGHEKVRLLNGFVDKSLINIDQNKTLDLKKNLGISDEDFVWIISGAGSLVKGIDLVIPLIKKLKKNHKIIWVGGINNNGTAYYAQRAVKKNFKDRIFFVGNQSDDYYNYFNIGKGFLSLSREDSYPLVMIEAAHLGMPMVGFRSGGINEFVSSPKLGYLSYINDFEDLAKNMHRIEEEYVSIDRAYIQSYANLFNAKTQTKLLESILDEMS</sequence>
<keyword evidence="2" id="KW-0808">Transferase</keyword>
<dbReference type="eggNOG" id="COG0438">
    <property type="taxonomic scope" value="Bacteria"/>
</dbReference>